<organism evidence="1 2">
    <name type="scientific">Amanita muscaria (strain Koide BX008)</name>
    <dbReference type="NCBI Taxonomy" id="946122"/>
    <lineage>
        <taxon>Eukaryota</taxon>
        <taxon>Fungi</taxon>
        <taxon>Dikarya</taxon>
        <taxon>Basidiomycota</taxon>
        <taxon>Agaricomycotina</taxon>
        <taxon>Agaricomycetes</taxon>
        <taxon>Agaricomycetidae</taxon>
        <taxon>Agaricales</taxon>
        <taxon>Pluteineae</taxon>
        <taxon>Amanitaceae</taxon>
        <taxon>Amanita</taxon>
    </lineage>
</organism>
<name>A0A0C2WL85_AMAMK</name>
<dbReference type="EMBL" id="KN818390">
    <property type="protein sequence ID" value="KIL56943.1"/>
    <property type="molecule type" value="Genomic_DNA"/>
</dbReference>
<dbReference type="OrthoDB" id="3187773at2759"/>
<dbReference type="HOGENOM" id="CLU_006344_16_0_1"/>
<protein>
    <submittedName>
        <fullName evidence="1">Uncharacterized protein</fullName>
    </submittedName>
</protein>
<reference evidence="1 2" key="1">
    <citation type="submission" date="2014-04" db="EMBL/GenBank/DDBJ databases">
        <title>Evolutionary Origins and Diversification of the Mycorrhizal Mutualists.</title>
        <authorList>
            <consortium name="DOE Joint Genome Institute"/>
            <consortium name="Mycorrhizal Genomics Consortium"/>
            <person name="Kohler A."/>
            <person name="Kuo A."/>
            <person name="Nagy L.G."/>
            <person name="Floudas D."/>
            <person name="Copeland A."/>
            <person name="Barry K.W."/>
            <person name="Cichocki N."/>
            <person name="Veneault-Fourrey C."/>
            <person name="LaButti K."/>
            <person name="Lindquist E.A."/>
            <person name="Lipzen A."/>
            <person name="Lundell T."/>
            <person name="Morin E."/>
            <person name="Murat C."/>
            <person name="Riley R."/>
            <person name="Ohm R."/>
            <person name="Sun H."/>
            <person name="Tunlid A."/>
            <person name="Henrissat B."/>
            <person name="Grigoriev I.V."/>
            <person name="Hibbett D.S."/>
            <person name="Martin F."/>
        </authorList>
    </citation>
    <scope>NUCLEOTIDE SEQUENCE [LARGE SCALE GENOMIC DNA]</scope>
    <source>
        <strain evidence="1 2">Koide BX008</strain>
    </source>
</reference>
<accession>A0A0C2WL85</accession>
<dbReference type="InParanoid" id="A0A0C2WL85"/>
<gene>
    <name evidence="1" type="ORF">M378DRAFT_88540</name>
</gene>
<dbReference type="STRING" id="946122.A0A0C2WL85"/>
<proteinExistence type="predicted"/>
<keyword evidence="2" id="KW-1185">Reference proteome</keyword>
<sequence>MFREQIHAVPAWRNGPARHDCVFVTLFVEHEPDLAGFRGLHVGQVYTFFKIKHHRETYPCATVNWFSTIGDAPCPITGMWKVRREYVDENGERILDIIHIDTILRSAHLIGIAGDSFIPPELDHTDSLDAFKSFYVNKFIDYHAHEIAF</sequence>
<evidence type="ECO:0000313" key="2">
    <source>
        <dbReference type="Proteomes" id="UP000054549"/>
    </source>
</evidence>
<dbReference type="AlphaFoldDB" id="A0A0C2WL85"/>
<dbReference type="Gene3D" id="2.30.30.490">
    <property type="match status" value="1"/>
</dbReference>
<dbReference type="Proteomes" id="UP000054549">
    <property type="component" value="Unassembled WGS sequence"/>
</dbReference>
<dbReference type="InterPro" id="IPR043151">
    <property type="entry name" value="BAH_sf"/>
</dbReference>
<evidence type="ECO:0000313" key="1">
    <source>
        <dbReference type="EMBL" id="KIL56943.1"/>
    </source>
</evidence>